<dbReference type="Pfam" id="PF06026">
    <property type="entry name" value="Rib_5-P_isom_A"/>
    <property type="match status" value="1"/>
</dbReference>
<accession>A0A0F5JNU6</accession>
<dbReference type="GO" id="GO:0006014">
    <property type="term" value="P:D-ribose metabolic process"/>
    <property type="evidence" value="ECO:0007669"/>
    <property type="project" value="TreeGrafter"/>
</dbReference>
<reference evidence="3 4" key="1">
    <citation type="submission" date="2013-04" db="EMBL/GenBank/DDBJ databases">
        <title>The Genome Sequence of Parabacteroides gordonii DSM 23371.</title>
        <authorList>
            <consortium name="The Broad Institute Genomics Platform"/>
            <person name="Earl A."/>
            <person name="Ward D."/>
            <person name="Feldgarden M."/>
            <person name="Gevers D."/>
            <person name="Martens E."/>
            <person name="Sakamoto M."/>
            <person name="Benno Y."/>
            <person name="Suzuki N."/>
            <person name="Matsunaga N."/>
            <person name="Koshihara K."/>
            <person name="Seki M."/>
            <person name="Komiya H."/>
            <person name="Walker B."/>
            <person name="Young S."/>
            <person name="Zeng Q."/>
            <person name="Gargeya S."/>
            <person name="Fitzgerald M."/>
            <person name="Haas B."/>
            <person name="Abouelleil A."/>
            <person name="Allen A.W."/>
            <person name="Alvarado L."/>
            <person name="Arachchi H.M."/>
            <person name="Berlin A.M."/>
            <person name="Chapman S.B."/>
            <person name="Gainer-Dewar J."/>
            <person name="Goldberg J."/>
            <person name="Griggs A."/>
            <person name="Gujja S."/>
            <person name="Hansen M."/>
            <person name="Howarth C."/>
            <person name="Imamovic A."/>
            <person name="Ireland A."/>
            <person name="Larimer J."/>
            <person name="McCowan C."/>
            <person name="Murphy C."/>
            <person name="Pearson M."/>
            <person name="Poon T.W."/>
            <person name="Priest M."/>
            <person name="Roberts A."/>
            <person name="Saif S."/>
            <person name="Shea T."/>
            <person name="Sisk P."/>
            <person name="Sykes S."/>
            <person name="Wortman J."/>
            <person name="Nusbaum C."/>
            <person name="Birren B."/>
        </authorList>
    </citation>
    <scope>NUCLEOTIDE SEQUENCE [LARGE SCALE GENOMIC DNA]</scope>
    <source>
        <strain evidence="3 4">MS-1</strain>
    </source>
</reference>
<organism evidence="3 4">
    <name type="scientific">Parabacteroides gordonii MS-1 = DSM 23371</name>
    <dbReference type="NCBI Taxonomy" id="1203610"/>
    <lineage>
        <taxon>Bacteria</taxon>
        <taxon>Pseudomonadati</taxon>
        <taxon>Bacteroidota</taxon>
        <taxon>Bacteroidia</taxon>
        <taxon>Bacteroidales</taxon>
        <taxon>Tannerellaceae</taxon>
        <taxon>Parabacteroides</taxon>
    </lineage>
</organism>
<evidence type="ECO:0000313" key="4">
    <source>
        <dbReference type="Proteomes" id="UP000033035"/>
    </source>
</evidence>
<dbReference type="InterPro" id="IPR004788">
    <property type="entry name" value="Ribose5P_isomerase_type_A"/>
</dbReference>
<evidence type="ECO:0000256" key="1">
    <source>
        <dbReference type="ARBA" id="ARBA00023235"/>
    </source>
</evidence>
<dbReference type="PANTHER" id="PTHR11934:SF0">
    <property type="entry name" value="RIBOSE-5-PHOSPHATE ISOMERASE"/>
    <property type="match status" value="1"/>
</dbReference>
<dbReference type="Gene3D" id="3.40.50.1360">
    <property type="match status" value="1"/>
</dbReference>
<dbReference type="NCBIfam" id="NF001924">
    <property type="entry name" value="PRK00702.1"/>
    <property type="match status" value="1"/>
</dbReference>
<dbReference type="GO" id="GO:0005829">
    <property type="term" value="C:cytosol"/>
    <property type="evidence" value="ECO:0007669"/>
    <property type="project" value="TreeGrafter"/>
</dbReference>
<dbReference type="Gene3D" id="3.30.70.260">
    <property type="match status" value="1"/>
</dbReference>
<dbReference type="GO" id="GO:0004751">
    <property type="term" value="F:ribose-5-phosphate isomerase activity"/>
    <property type="evidence" value="ECO:0007669"/>
    <property type="project" value="UniProtKB-UniRule"/>
</dbReference>
<dbReference type="GO" id="GO:0009052">
    <property type="term" value="P:pentose-phosphate shunt, non-oxidative branch"/>
    <property type="evidence" value="ECO:0007669"/>
    <property type="project" value="InterPro"/>
</dbReference>
<comment type="caution">
    <text evidence="3">The sequence shown here is derived from an EMBL/GenBank/DDBJ whole genome shotgun (WGS) entry which is preliminary data.</text>
</comment>
<dbReference type="Proteomes" id="UP000033035">
    <property type="component" value="Unassembled WGS sequence"/>
</dbReference>
<dbReference type="PANTHER" id="PTHR11934">
    <property type="entry name" value="RIBOSE-5-PHOSPHATE ISOMERASE"/>
    <property type="match status" value="1"/>
</dbReference>
<dbReference type="AlphaFoldDB" id="A0A0F5JNU6"/>
<proteinExistence type="predicted"/>
<dbReference type="RefSeq" id="WP_028727012.1">
    <property type="nucleotide sequence ID" value="NZ_AUAE01000011.1"/>
</dbReference>
<protein>
    <recommendedName>
        <fullName evidence="2">Ribose 5-phosphate isomerase A</fullName>
        <ecNumber evidence="2">5.3.1.6</ecNumber>
    </recommendedName>
</protein>
<name>A0A0F5JNU6_9BACT</name>
<dbReference type="InterPro" id="IPR037171">
    <property type="entry name" value="NagB/RpiA_transferase-like"/>
</dbReference>
<dbReference type="EMBL" id="AQHW01000005">
    <property type="protein sequence ID" value="KKB59260.1"/>
    <property type="molecule type" value="Genomic_DNA"/>
</dbReference>
<dbReference type="PATRIC" id="fig|1203610.3.peg.825"/>
<dbReference type="HOGENOM" id="CLU_056590_1_0_10"/>
<sequence>MNREKTIIDSLEWGKAISNKEEKLKVAVKIASMVKDGDIIGVGSGSTAYLALQKIAERIRIEQLHIRAIPTSQEIKMACAQLGVPLTSLLEHKPDWTFDGADEIDSNHNMIKGRGGAMFKEKLLISSSPRTYIIADPSKMVSKLGSRFPVPVEIYPDALTHAAQALESLTPKEMKLRMAQGKDGPIITENGNLILDVWFDNIPDNLENSIKSITGVIESGLFMHYEVQILSSENL</sequence>
<dbReference type="SUPFAM" id="SSF100950">
    <property type="entry name" value="NagB/RpiA/CoA transferase-like"/>
    <property type="match status" value="1"/>
</dbReference>
<keyword evidence="4" id="KW-1185">Reference proteome</keyword>
<dbReference type="EC" id="5.3.1.6" evidence="2"/>
<dbReference type="STRING" id="1203610.HMPREF1536_00800"/>
<evidence type="ECO:0000256" key="2">
    <source>
        <dbReference type="NCBIfam" id="TIGR00021"/>
    </source>
</evidence>
<dbReference type="SUPFAM" id="SSF75445">
    <property type="entry name" value="D-ribose-5-phosphate isomerase (RpiA), lid domain"/>
    <property type="match status" value="1"/>
</dbReference>
<dbReference type="CDD" id="cd01398">
    <property type="entry name" value="RPI_A"/>
    <property type="match status" value="1"/>
</dbReference>
<dbReference type="NCBIfam" id="TIGR00021">
    <property type="entry name" value="rpiA"/>
    <property type="match status" value="1"/>
</dbReference>
<evidence type="ECO:0000313" key="3">
    <source>
        <dbReference type="EMBL" id="KKB59260.1"/>
    </source>
</evidence>
<gene>
    <name evidence="3" type="ORF">HMPREF1536_00800</name>
</gene>
<keyword evidence="1 3" id="KW-0413">Isomerase</keyword>